<organism evidence="3 4">
    <name type="scientific">Amycolatopsis sulphurea</name>
    <dbReference type="NCBI Taxonomy" id="76022"/>
    <lineage>
        <taxon>Bacteria</taxon>
        <taxon>Bacillati</taxon>
        <taxon>Actinomycetota</taxon>
        <taxon>Actinomycetes</taxon>
        <taxon>Pseudonocardiales</taxon>
        <taxon>Pseudonocardiaceae</taxon>
        <taxon>Amycolatopsis</taxon>
    </lineage>
</organism>
<comment type="caution">
    <text evidence="3">The sequence shown here is derived from an EMBL/GenBank/DDBJ whole genome shotgun (WGS) entry which is preliminary data.</text>
</comment>
<reference evidence="3 4" key="1">
    <citation type="submission" date="2017-10" db="EMBL/GenBank/DDBJ databases">
        <title>Sequencing the genomes of 1000 actinobacteria strains.</title>
        <authorList>
            <person name="Klenk H.-P."/>
        </authorList>
    </citation>
    <scope>NUCLEOTIDE SEQUENCE [LARGE SCALE GENOMIC DNA]</scope>
    <source>
        <strain evidence="3 4">DSM 46092</strain>
    </source>
</reference>
<evidence type="ECO:0008006" key="5">
    <source>
        <dbReference type="Google" id="ProtNLM"/>
    </source>
</evidence>
<keyword evidence="1" id="KW-0175">Coiled coil</keyword>
<dbReference type="AlphaFoldDB" id="A0A2A9F8E8"/>
<evidence type="ECO:0000313" key="3">
    <source>
        <dbReference type="EMBL" id="PFG47086.1"/>
    </source>
</evidence>
<proteinExistence type="predicted"/>
<feature type="coiled-coil region" evidence="1">
    <location>
        <begin position="129"/>
        <end position="156"/>
    </location>
</feature>
<feature type="region of interest" description="Disordered" evidence="2">
    <location>
        <begin position="108"/>
        <end position="128"/>
    </location>
</feature>
<name>A0A2A9F8E8_9PSEU</name>
<dbReference type="EMBL" id="PDJK01000002">
    <property type="protein sequence ID" value="PFG47086.1"/>
    <property type="molecule type" value="Genomic_DNA"/>
</dbReference>
<sequence>MQENVRSQPPTGLIPEFDLAGLSIPDEATARRQLRELTRHNGATLTPAETYPAEDASAAIRLTVDRQAHLTHVEVAPDWAHRIPPERFAATVFRTYSTALQRAALLEAHRPRPAGPPEPAREKSPDWSSLTLEQALERSQYEIEKLTDRMDEIRRSAAPVRPAGERGFTSPQGSLVLRSRGGVATAMTGVPERIRQLSAAQLAGEIAALFEMSGTGFLAGDNGPFEGTPESDDDYFAGFRIDR</sequence>
<dbReference type="RefSeq" id="WP_098511047.1">
    <property type="nucleotide sequence ID" value="NZ_JBIAKZ010000015.1"/>
</dbReference>
<keyword evidence="4" id="KW-1185">Reference proteome</keyword>
<evidence type="ECO:0000256" key="1">
    <source>
        <dbReference type="SAM" id="Coils"/>
    </source>
</evidence>
<gene>
    <name evidence="3" type="ORF">ATK36_2105</name>
</gene>
<evidence type="ECO:0000313" key="4">
    <source>
        <dbReference type="Proteomes" id="UP000243542"/>
    </source>
</evidence>
<evidence type="ECO:0000256" key="2">
    <source>
        <dbReference type="SAM" id="MobiDB-lite"/>
    </source>
</evidence>
<protein>
    <recommendedName>
        <fullName evidence="5">YbaB/EbfC DNA-binding family protein</fullName>
    </recommendedName>
</protein>
<dbReference type="Proteomes" id="UP000243542">
    <property type="component" value="Unassembled WGS sequence"/>
</dbReference>
<accession>A0A2A9F8E8</accession>